<dbReference type="RefSeq" id="WP_185000622.1">
    <property type="nucleotide sequence ID" value="NZ_BAAAUI010000003.1"/>
</dbReference>
<evidence type="ECO:0000259" key="1">
    <source>
        <dbReference type="Pfam" id="PF19054"/>
    </source>
</evidence>
<dbReference type="CDD" id="cd00093">
    <property type="entry name" value="HTH_XRE"/>
    <property type="match status" value="1"/>
</dbReference>
<organism evidence="2 3">
    <name type="scientific">Crossiella cryophila</name>
    <dbReference type="NCBI Taxonomy" id="43355"/>
    <lineage>
        <taxon>Bacteria</taxon>
        <taxon>Bacillati</taxon>
        <taxon>Actinomycetota</taxon>
        <taxon>Actinomycetes</taxon>
        <taxon>Pseudonocardiales</taxon>
        <taxon>Pseudonocardiaceae</taxon>
        <taxon>Crossiella</taxon>
    </lineage>
</organism>
<dbReference type="Proteomes" id="UP000533598">
    <property type="component" value="Unassembled WGS sequence"/>
</dbReference>
<dbReference type="Gene3D" id="1.10.260.40">
    <property type="entry name" value="lambda repressor-like DNA-binding domains"/>
    <property type="match status" value="1"/>
</dbReference>
<reference evidence="2 3" key="1">
    <citation type="submission" date="2020-08" db="EMBL/GenBank/DDBJ databases">
        <title>Sequencing the genomes of 1000 actinobacteria strains.</title>
        <authorList>
            <person name="Klenk H.-P."/>
        </authorList>
    </citation>
    <scope>NUCLEOTIDE SEQUENCE [LARGE SCALE GENOMIC DNA]</scope>
    <source>
        <strain evidence="2 3">DSM 44230</strain>
    </source>
</reference>
<dbReference type="Pfam" id="PF19054">
    <property type="entry name" value="DUF5753"/>
    <property type="match status" value="1"/>
</dbReference>
<evidence type="ECO:0000313" key="2">
    <source>
        <dbReference type="EMBL" id="MBB4674511.1"/>
    </source>
</evidence>
<sequence>MVEEDSTAQRRELGEALRIQRELAGITRGELIAHFDWSASKFSRLEAGKRGISESDVTRFLGYCRTDNDEVDRLLGILREPDTGYWARPHSGRFADELRTLLLHETTARTLTSYDLAVVPPLLQTESYARALLGPDADPRPRLARQAVLPTLAMATFYIHEAALRAQVGSPLVMRNQLELLARRVEWARCRIRVLPLTVSAARASVNAFTRLTFRDHRPVVHVEAETASLFLEHPSSLDRYETVLDTLRRLSLGPEESRDLLHRLAGGLEPAFGGDVTTNGDLAGCGP</sequence>
<dbReference type="GO" id="GO:0003677">
    <property type="term" value="F:DNA binding"/>
    <property type="evidence" value="ECO:0007669"/>
    <property type="project" value="InterPro"/>
</dbReference>
<feature type="domain" description="DUF5753" evidence="1">
    <location>
        <begin position="98"/>
        <end position="264"/>
    </location>
</feature>
<evidence type="ECO:0000313" key="3">
    <source>
        <dbReference type="Proteomes" id="UP000533598"/>
    </source>
</evidence>
<keyword evidence="3" id="KW-1185">Reference proteome</keyword>
<dbReference type="InterPro" id="IPR001387">
    <property type="entry name" value="Cro/C1-type_HTH"/>
</dbReference>
<name>A0A7W7FQ42_9PSEU</name>
<dbReference type="EMBL" id="JACHMH010000001">
    <property type="protein sequence ID" value="MBB4674511.1"/>
    <property type="molecule type" value="Genomic_DNA"/>
</dbReference>
<dbReference type="Pfam" id="PF13560">
    <property type="entry name" value="HTH_31"/>
    <property type="match status" value="1"/>
</dbReference>
<dbReference type="InterPro" id="IPR010982">
    <property type="entry name" value="Lambda_DNA-bd_dom_sf"/>
</dbReference>
<protein>
    <submittedName>
        <fullName evidence="2">Transcriptional regulator with XRE-family HTH domain</fullName>
    </submittedName>
</protein>
<dbReference type="AlphaFoldDB" id="A0A7W7FQ42"/>
<dbReference type="InterPro" id="IPR043917">
    <property type="entry name" value="DUF5753"/>
</dbReference>
<accession>A0A7W7FQ42</accession>
<comment type="caution">
    <text evidence="2">The sequence shown here is derived from an EMBL/GenBank/DDBJ whole genome shotgun (WGS) entry which is preliminary data.</text>
</comment>
<gene>
    <name evidence="2" type="ORF">HNR67_000629</name>
</gene>
<proteinExistence type="predicted"/>
<dbReference type="SUPFAM" id="SSF47413">
    <property type="entry name" value="lambda repressor-like DNA-binding domains"/>
    <property type="match status" value="1"/>
</dbReference>